<dbReference type="OrthoDB" id="336885at2759"/>
<evidence type="ECO:0000256" key="3">
    <source>
        <dbReference type="ARBA" id="ARBA00018596"/>
    </source>
</evidence>
<gene>
    <name evidence="11" type="primary">LOC112464446</name>
</gene>
<evidence type="ECO:0000259" key="9">
    <source>
        <dbReference type="Pfam" id="PF22062"/>
    </source>
</evidence>
<accession>A0A6J1QZ98</accession>
<sequence>MERRESLRRLFQDLGCKVESDVVLDKCFEFCESYDVDVEKLTELWLTFCVNNNTDIDPTVDTLVKMERTVLKDYNVHDSTKEGHAKQEPITKEKHLMANQVGENDDVLSMYGCAESGPSKRPRTSPEVEIDADARADKARVAEYAFTPASCVENSSAPSHRNVTDKGKILLSIGETVASWKRTSDYDVQVTKSDEPHVPSDARYMYEILSKQGHLLTFVCQSLGGRLLKTWSTAATGNTGNTELRYVKNVRSVNQTNFRTFGRINLKKESANTVMLEGSTRRKGASAADTIELDFRSLKQYSVFSGQIVAVEAVNPIGDALYVKEIFAKSYAPLASTPRIESRVDILIAAGPFTASNNVHYQPLWDLMEKVASDEPQVLILIGPFLEYTHPEIQDNLIKDTHQELFEKILTRIMESTRKSTQIVLVASNRDAHHEPIFPTPQYAVFNRKLLQNYSNLKLMPDPCTLDVAGLKIGITSVDVIKHIGKEEISNVSGDRLGRLADHVLAQTCFYPVYPPSEDLNVDTELWEKYAFFDQQPHLLILPSDMRCYCKVINECMILNPERVHKHAYARLRVKPTLGGKWSSNNISCEIARV</sequence>
<dbReference type="Gene3D" id="1.10.8.530">
    <property type="entry name" value="DNA polymerase alpha-primase, subunit B, N-terminal domain"/>
    <property type="match status" value="1"/>
</dbReference>
<dbReference type="InterPro" id="IPR007185">
    <property type="entry name" value="DNA_pol_a/d/e_bsu"/>
</dbReference>
<evidence type="ECO:0000259" key="8">
    <source>
        <dbReference type="Pfam" id="PF08418"/>
    </source>
</evidence>
<protein>
    <recommendedName>
        <fullName evidence="3 6">DNA polymerase alpha subunit B</fullName>
    </recommendedName>
</protein>
<dbReference type="PIRSF" id="PIRSF018300">
    <property type="entry name" value="DNA_pol_alph_2"/>
    <property type="match status" value="1"/>
</dbReference>
<keyword evidence="5 6" id="KW-0539">Nucleus</keyword>
<evidence type="ECO:0000256" key="1">
    <source>
        <dbReference type="ARBA" id="ARBA00004123"/>
    </source>
</evidence>
<dbReference type="PANTHER" id="PTHR23061">
    <property type="entry name" value="DNA POLYMERASE 2 ALPHA 70 KDA SUBUNIT"/>
    <property type="match status" value="1"/>
</dbReference>
<reference evidence="11" key="1">
    <citation type="submission" date="2025-08" db="UniProtKB">
        <authorList>
            <consortium name="RefSeq"/>
        </authorList>
    </citation>
    <scope>IDENTIFICATION</scope>
    <source>
        <tissue evidence="11">Whole body</tissue>
    </source>
</reference>
<dbReference type="Pfam" id="PF04042">
    <property type="entry name" value="DNA_pol_E_B"/>
    <property type="match status" value="1"/>
</dbReference>
<evidence type="ECO:0000313" key="10">
    <source>
        <dbReference type="Proteomes" id="UP000504618"/>
    </source>
</evidence>
<dbReference type="AlphaFoldDB" id="A0A6J1QZ98"/>
<dbReference type="CTD" id="136028709"/>
<evidence type="ECO:0000256" key="5">
    <source>
        <dbReference type="ARBA" id="ARBA00023242"/>
    </source>
</evidence>
<evidence type="ECO:0000313" key="11">
    <source>
        <dbReference type="RefSeq" id="XP_024887193.1"/>
    </source>
</evidence>
<comment type="subcellular location">
    <subcellularLocation>
        <location evidence="1 6">Nucleus</location>
    </subcellularLocation>
</comment>
<dbReference type="GeneID" id="112464446"/>
<comment type="function">
    <text evidence="6">Accessory subunit of the DNA polymerase alpha complex (also known as the alpha DNA polymerase-primase complex) which plays an essential role in the initiation of DNA synthesis.</text>
</comment>
<dbReference type="Pfam" id="PF22062">
    <property type="entry name" value="OB_DPOA2"/>
    <property type="match status" value="1"/>
</dbReference>
<dbReference type="Proteomes" id="UP000504618">
    <property type="component" value="Unplaced"/>
</dbReference>
<dbReference type="GO" id="GO:0003677">
    <property type="term" value="F:DNA binding"/>
    <property type="evidence" value="ECO:0007669"/>
    <property type="project" value="InterPro"/>
</dbReference>
<evidence type="ECO:0000256" key="6">
    <source>
        <dbReference type="PIRNR" id="PIRNR018300"/>
    </source>
</evidence>
<feature type="domain" description="DNA polymerase alpha subunit B N-terminal" evidence="8">
    <location>
        <begin position="5"/>
        <end position="71"/>
    </location>
</feature>
<dbReference type="Gene3D" id="3.60.21.60">
    <property type="match status" value="2"/>
</dbReference>
<dbReference type="GO" id="GO:0005658">
    <property type="term" value="C:alpha DNA polymerase:primase complex"/>
    <property type="evidence" value="ECO:0007669"/>
    <property type="project" value="TreeGrafter"/>
</dbReference>
<dbReference type="InterPro" id="IPR013627">
    <property type="entry name" value="Pol_alpha_B_N"/>
</dbReference>
<name>A0A6J1QZ98_9HYME</name>
<keyword evidence="4 6" id="KW-0235">DNA replication</keyword>
<dbReference type="GO" id="GO:0006270">
    <property type="term" value="P:DNA replication initiation"/>
    <property type="evidence" value="ECO:0007669"/>
    <property type="project" value="TreeGrafter"/>
</dbReference>
<dbReference type="InterPro" id="IPR016722">
    <property type="entry name" value="DNA_pol_alpha_bsu"/>
</dbReference>
<comment type="similarity">
    <text evidence="2 6">Belongs to the DNA polymerase alpha subunit B family.</text>
</comment>
<feature type="domain" description="DNA polymerase alpha/delta/epsilon subunit B" evidence="7">
    <location>
        <begin position="346"/>
        <end position="550"/>
    </location>
</feature>
<proteinExistence type="inferred from homology"/>
<dbReference type="Pfam" id="PF08418">
    <property type="entry name" value="Pol_alpha_B_N"/>
    <property type="match status" value="1"/>
</dbReference>
<keyword evidence="10" id="KW-1185">Reference proteome</keyword>
<dbReference type="InterPro" id="IPR043034">
    <property type="entry name" value="DNA_pol_alpha_B_N_sf"/>
</dbReference>
<evidence type="ECO:0000259" key="7">
    <source>
        <dbReference type="Pfam" id="PF04042"/>
    </source>
</evidence>
<dbReference type="PANTHER" id="PTHR23061:SF12">
    <property type="entry name" value="DNA POLYMERASE ALPHA SUBUNIT B"/>
    <property type="match status" value="1"/>
</dbReference>
<dbReference type="RefSeq" id="XP_024887193.1">
    <property type="nucleotide sequence ID" value="XM_025031425.1"/>
</dbReference>
<feature type="domain" description="DNA polymerase alpha subunit B OB" evidence="9">
    <location>
        <begin position="252"/>
        <end position="327"/>
    </location>
</feature>
<evidence type="ECO:0000256" key="2">
    <source>
        <dbReference type="ARBA" id="ARBA00007299"/>
    </source>
</evidence>
<evidence type="ECO:0000256" key="4">
    <source>
        <dbReference type="ARBA" id="ARBA00022705"/>
    </source>
</evidence>
<organism evidence="10 11">
    <name type="scientific">Temnothorax curvispinosus</name>
    <dbReference type="NCBI Taxonomy" id="300111"/>
    <lineage>
        <taxon>Eukaryota</taxon>
        <taxon>Metazoa</taxon>
        <taxon>Ecdysozoa</taxon>
        <taxon>Arthropoda</taxon>
        <taxon>Hexapoda</taxon>
        <taxon>Insecta</taxon>
        <taxon>Pterygota</taxon>
        <taxon>Neoptera</taxon>
        <taxon>Endopterygota</taxon>
        <taxon>Hymenoptera</taxon>
        <taxon>Apocrita</taxon>
        <taxon>Aculeata</taxon>
        <taxon>Formicoidea</taxon>
        <taxon>Formicidae</taxon>
        <taxon>Myrmicinae</taxon>
        <taxon>Temnothorax</taxon>
    </lineage>
</organism>
<dbReference type="InterPro" id="IPR054300">
    <property type="entry name" value="OB_DPOA2"/>
</dbReference>